<evidence type="ECO:0000313" key="1">
    <source>
        <dbReference type="EMBL" id="KAI3366636.1"/>
    </source>
</evidence>
<protein>
    <submittedName>
        <fullName evidence="1">Uncharacterized protein</fullName>
    </submittedName>
</protein>
<keyword evidence="2" id="KW-1185">Reference proteome</keyword>
<proteinExistence type="predicted"/>
<dbReference type="EMBL" id="CM041540">
    <property type="protein sequence ID" value="KAI3366636.1"/>
    <property type="molecule type" value="Genomic_DNA"/>
</dbReference>
<reference evidence="1" key="1">
    <citation type="submission" date="2022-04" db="EMBL/GenBank/DDBJ databases">
        <title>Jade perch genome.</title>
        <authorList>
            <person name="Chao B."/>
        </authorList>
    </citation>
    <scope>NUCLEOTIDE SEQUENCE</scope>
    <source>
        <strain evidence="1">CB-2022</strain>
    </source>
</reference>
<accession>A0ACB8WFX3</accession>
<organism evidence="1 2">
    <name type="scientific">Scortum barcoo</name>
    <name type="common">barcoo grunter</name>
    <dbReference type="NCBI Taxonomy" id="214431"/>
    <lineage>
        <taxon>Eukaryota</taxon>
        <taxon>Metazoa</taxon>
        <taxon>Chordata</taxon>
        <taxon>Craniata</taxon>
        <taxon>Vertebrata</taxon>
        <taxon>Euteleostomi</taxon>
        <taxon>Actinopterygii</taxon>
        <taxon>Neopterygii</taxon>
        <taxon>Teleostei</taxon>
        <taxon>Neoteleostei</taxon>
        <taxon>Acanthomorphata</taxon>
        <taxon>Eupercaria</taxon>
        <taxon>Centrarchiformes</taxon>
        <taxon>Terapontoidei</taxon>
        <taxon>Terapontidae</taxon>
        <taxon>Scortum</taxon>
    </lineage>
</organism>
<name>A0ACB8WFX3_9TELE</name>
<sequence length="105" mass="11795">MIPNTPALATKEWLRKKHLKVLEWPSQSPDLNPIENLLEGVESPWPVSPKVKPKSSMERLSERGLDSVEESHGFRDAVEGQNTFTVIQIITAMLFAVFGSSCDFK</sequence>
<evidence type="ECO:0000313" key="2">
    <source>
        <dbReference type="Proteomes" id="UP000831701"/>
    </source>
</evidence>
<gene>
    <name evidence="1" type="ORF">L3Q82_009324</name>
</gene>
<comment type="caution">
    <text evidence="1">The sequence shown here is derived from an EMBL/GenBank/DDBJ whole genome shotgun (WGS) entry which is preliminary data.</text>
</comment>
<dbReference type="Proteomes" id="UP000831701">
    <property type="component" value="Chromosome 10"/>
</dbReference>